<evidence type="ECO:0000313" key="12">
    <source>
        <dbReference type="EMBL" id="KLU66473.1"/>
    </source>
</evidence>
<accession>A0A0J1FU08</accession>
<evidence type="ECO:0000256" key="11">
    <source>
        <dbReference type="SAM" id="Phobius"/>
    </source>
</evidence>
<dbReference type="EMBL" id="LDZY01000005">
    <property type="protein sequence ID" value="KLU66473.1"/>
    <property type="molecule type" value="Genomic_DNA"/>
</dbReference>
<dbReference type="RefSeq" id="WP_047809720.1">
    <property type="nucleotide sequence ID" value="NZ_LDZY01000005.1"/>
</dbReference>
<keyword evidence="7 11" id="KW-1133">Transmembrane helix</keyword>
<dbReference type="PANTHER" id="PTHR33909:SF1">
    <property type="entry name" value="SEC TRANSLOCON ACCESSORY COMPLEX SUBUNIT YAJC"/>
    <property type="match status" value="1"/>
</dbReference>
<keyword evidence="4" id="KW-1003">Cell membrane</keyword>
<evidence type="ECO:0000256" key="2">
    <source>
        <dbReference type="ARBA" id="ARBA00006742"/>
    </source>
</evidence>
<proteinExistence type="inferred from homology"/>
<protein>
    <submittedName>
        <fullName evidence="12">Preprotein translocase subunit YajC</fullName>
    </submittedName>
</protein>
<dbReference type="AlphaFoldDB" id="A0A0J1FU08"/>
<keyword evidence="9 11" id="KW-0472">Membrane</keyword>
<evidence type="ECO:0000256" key="8">
    <source>
        <dbReference type="ARBA" id="ARBA00023010"/>
    </source>
</evidence>
<dbReference type="InterPro" id="IPR003849">
    <property type="entry name" value="Preprotein_translocase_YajC"/>
</dbReference>
<dbReference type="GO" id="GO:0015031">
    <property type="term" value="P:protein transport"/>
    <property type="evidence" value="ECO:0007669"/>
    <property type="project" value="UniProtKB-KW"/>
</dbReference>
<evidence type="ECO:0000256" key="3">
    <source>
        <dbReference type="ARBA" id="ARBA00022448"/>
    </source>
</evidence>
<comment type="similarity">
    <text evidence="2">Belongs to the YajC family.</text>
</comment>
<name>A0A0J1FU08_9FIRM</name>
<evidence type="ECO:0000256" key="5">
    <source>
        <dbReference type="ARBA" id="ARBA00022692"/>
    </source>
</evidence>
<dbReference type="PANTHER" id="PTHR33909">
    <property type="entry name" value="SEC TRANSLOCON ACCESSORY COMPLEX SUBUNIT YAJC"/>
    <property type="match status" value="1"/>
</dbReference>
<dbReference type="GO" id="GO:0005886">
    <property type="term" value="C:plasma membrane"/>
    <property type="evidence" value="ECO:0007669"/>
    <property type="project" value="UniProtKB-SubCell"/>
</dbReference>
<feature type="region of interest" description="Disordered" evidence="10">
    <location>
        <begin position="86"/>
        <end position="137"/>
    </location>
</feature>
<evidence type="ECO:0000313" key="13">
    <source>
        <dbReference type="Proteomes" id="UP000036356"/>
    </source>
</evidence>
<evidence type="ECO:0000256" key="6">
    <source>
        <dbReference type="ARBA" id="ARBA00022927"/>
    </source>
</evidence>
<reference evidence="12 13" key="1">
    <citation type="submission" date="2015-06" db="EMBL/GenBank/DDBJ databases">
        <title>Draft genome of the moderately acidophilic sulfate reducer Candidatus Desulfosporosinus acididurans strain M1.</title>
        <authorList>
            <person name="Poehlein A."/>
            <person name="Petzsch P."/>
            <person name="Johnson B.D."/>
            <person name="Schloemann M."/>
            <person name="Daniel R."/>
            <person name="Muehling M."/>
        </authorList>
    </citation>
    <scope>NUCLEOTIDE SEQUENCE [LARGE SCALE GENOMIC DNA]</scope>
    <source>
        <strain evidence="12 13">M1</strain>
    </source>
</reference>
<keyword evidence="13" id="KW-1185">Reference proteome</keyword>
<dbReference type="NCBIfam" id="TIGR00739">
    <property type="entry name" value="yajC"/>
    <property type="match status" value="1"/>
</dbReference>
<keyword evidence="6" id="KW-0653">Protein transport</keyword>
<feature type="transmembrane region" description="Helical" evidence="11">
    <location>
        <begin position="6"/>
        <end position="24"/>
    </location>
</feature>
<keyword evidence="5 11" id="KW-0812">Transmembrane</keyword>
<dbReference type="Proteomes" id="UP000036356">
    <property type="component" value="Unassembled WGS sequence"/>
</dbReference>
<dbReference type="Pfam" id="PF02699">
    <property type="entry name" value="YajC"/>
    <property type="match status" value="1"/>
</dbReference>
<keyword evidence="3" id="KW-0813">Transport</keyword>
<dbReference type="PATRIC" id="fig|476652.3.peg.1936"/>
<gene>
    <name evidence="12" type="ORF">DEAC_c18720</name>
</gene>
<dbReference type="STRING" id="476652.DEAC_c18720"/>
<sequence>MSQQNMSLVLYFVVFFGIMYFLMIRPQQKQAKQRQALLNGMRVKDRVLTSGGIYGKITKVKDNSVMLQIADKVEIEVAKSGITSVENRDITAEDAKKNGKKNDKNDKNSKSDKNNQNDNGINLEKEDSQSNSKQENT</sequence>
<dbReference type="PRINTS" id="PR01853">
    <property type="entry name" value="YAJCTRNLCASE"/>
</dbReference>
<organism evidence="12 13">
    <name type="scientific">Desulfosporosinus acididurans</name>
    <dbReference type="NCBI Taxonomy" id="476652"/>
    <lineage>
        <taxon>Bacteria</taxon>
        <taxon>Bacillati</taxon>
        <taxon>Bacillota</taxon>
        <taxon>Clostridia</taxon>
        <taxon>Eubacteriales</taxon>
        <taxon>Desulfitobacteriaceae</taxon>
        <taxon>Desulfosporosinus</taxon>
    </lineage>
</organism>
<keyword evidence="8" id="KW-0811">Translocation</keyword>
<evidence type="ECO:0000256" key="7">
    <source>
        <dbReference type="ARBA" id="ARBA00022989"/>
    </source>
</evidence>
<feature type="compositionally biased region" description="Basic and acidic residues" evidence="10">
    <location>
        <begin position="86"/>
        <end position="115"/>
    </location>
</feature>
<evidence type="ECO:0000256" key="9">
    <source>
        <dbReference type="ARBA" id="ARBA00023136"/>
    </source>
</evidence>
<dbReference type="SMART" id="SM01323">
    <property type="entry name" value="YajC"/>
    <property type="match status" value="1"/>
</dbReference>
<comment type="subcellular location">
    <subcellularLocation>
        <location evidence="1">Cell membrane</location>
        <topology evidence="1">Single-pass membrane protein</topology>
    </subcellularLocation>
</comment>
<evidence type="ECO:0000256" key="4">
    <source>
        <dbReference type="ARBA" id="ARBA00022475"/>
    </source>
</evidence>
<comment type="caution">
    <text evidence="12">The sequence shown here is derived from an EMBL/GenBank/DDBJ whole genome shotgun (WGS) entry which is preliminary data.</text>
</comment>
<evidence type="ECO:0000256" key="10">
    <source>
        <dbReference type="SAM" id="MobiDB-lite"/>
    </source>
</evidence>
<evidence type="ECO:0000256" key="1">
    <source>
        <dbReference type="ARBA" id="ARBA00004162"/>
    </source>
</evidence>